<dbReference type="InterPro" id="IPR044788">
    <property type="entry name" value="X8_dom_prot"/>
</dbReference>
<feature type="compositionally biased region" description="Pro residues" evidence="8">
    <location>
        <begin position="163"/>
        <end position="181"/>
    </location>
</feature>
<dbReference type="AlphaFoldDB" id="A0A1D6JE16"/>
<evidence type="ECO:0000256" key="8">
    <source>
        <dbReference type="SAM" id="MobiDB-lite"/>
    </source>
</evidence>
<evidence type="ECO:0000256" key="1">
    <source>
        <dbReference type="ARBA" id="ARBA00004609"/>
    </source>
</evidence>
<sequence>MACMADPHRCSSSCAPLTSRKLAMHIMARPTASCLLLQCTAAQGGRQPGAAMAPKDRVPLVSAGLAVASLLLLLLCATRCEARAMAATARRLSSSSSSPLLNALFKLNFIRTVEPARRIPTAGDEEAASDINSPFCVNPPDAPSATTPPFKPFTPSFPGQAPQLPPITPVPPSFEPSPPAPENGASGGGQGGGQGQGGDQGQGGGGDQGQGGGQSQGGDQGQGGGGGDQGQGGGQSQGGDQGQGGGQGQGGSQGQGGGGGDQGQEGPPASTTPNSPPQVGPGGIPFGSVPPSPIVVVPSPPGSGPDPGSGLGGGGSGSDGGPFQPPIIYPPPLAPPLPPGAGQTLWCVAKPTVPDPIIQEAMDYACGAGAGCDSILPSGSCYRPNTVLAHASFAFNSYWQQAKATGGTCDFGGTATIVTRDPSYEECKFDLIYLVDSQDVATGGIDTNAVIFDRSSGQILCTLTGHSKKNDNVGLVEKDLGNQKVLLSGINLDEDAKPRGDNCEQWSLFVGTAQASLTLALASSVQGQGCTDPKAGAVDPKAENKVLD</sequence>
<evidence type="ECO:0000256" key="7">
    <source>
        <dbReference type="ARBA" id="ARBA00023180"/>
    </source>
</evidence>
<name>A0A1D6JE16_MAIZE</name>
<dbReference type="PANTHER" id="PTHR31044">
    <property type="entry name" value="BETA-1,3 GLUCANASE"/>
    <property type="match status" value="1"/>
</dbReference>
<proteinExistence type="predicted"/>
<comment type="subcellular location">
    <subcellularLocation>
        <location evidence="1">Cell membrane</location>
        <topology evidence="1">Lipid-anchor</topology>
        <topology evidence="1">GPI-anchor</topology>
    </subcellularLocation>
</comment>
<keyword evidence="3" id="KW-0336">GPI-anchor</keyword>
<dbReference type="Gene3D" id="1.20.58.1040">
    <property type="match status" value="1"/>
</dbReference>
<feature type="compositionally biased region" description="Low complexity" evidence="8">
    <location>
        <begin position="143"/>
        <end position="158"/>
    </location>
</feature>
<dbReference type="FunCoup" id="A0A1D6JE16">
    <property type="interactions" value="1460"/>
</dbReference>
<dbReference type="Pfam" id="PF07983">
    <property type="entry name" value="X8"/>
    <property type="match status" value="1"/>
</dbReference>
<evidence type="ECO:0000313" key="9">
    <source>
        <dbReference type="EMBL" id="AQK46053.1"/>
    </source>
</evidence>
<evidence type="ECO:0000256" key="2">
    <source>
        <dbReference type="ARBA" id="ARBA00022475"/>
    </source>
</evidence>
<keyword evidence="4" id="KW-0732">Signal</keyword>
<dbReference type="GO" id="GO:0005886">
    <property type="term" value="C:plasma membrane"/>
    <property type="evidence" value="ECO:0007669"/>
    <property type="project" value="UniProtKB-SubCell"/>
</dbReference>
<keyword evidence="3" id="KW-0449">Lipoprotein</keyword>
<keyword evidence="2" id="KW-1003">Cell membrane</keyword>
<reference evidence="9" key="1">
    <citation type="submission" date="2015-12" db="EMBL/GenBank/DDBJ databases">
        <title>Update maize B73 reference genome by single molecule sequencing technologies.</title>
        <authorList>
            <consortium name="Maize Genome Sequencing Project"/>
            <person name="Ware D."/>
        </authorList>
    </citation>
    <scope>NUCLEOTIDE SEQUENCE</scope>
    <source>
        <tissue evidence="9">Seedling</tissue>
    </source>
</reference>
<feature type="compositionally biased region" description="Pro residues" evidence="8">
    <location>
        <begin position="323"/>
        <end position="336"/>
    </location>
</feature>
<gene>
    <name evidence="9" type="ORF">ZEAMMB73_Zm00001d026281</name>
</gene>
<dbReference type="GO" id="GO:0098552">
    <property type="term" value="C:side of membrane"/>
    <property type="evidence" value="ECO:0007669"/>
    <property type="project" value="UniProtKB-KW"/>
</dbReference>
<accession>A0A1D6JE16</accession>
<keyword evidence="6" id="KW-1015">Disulfide bond</keyword>
<dbReference type="STRING" id="4577.A0A1D6JE16"/>
<dbReference type="FunFam" id="1.20.58.1040:FF:000001">
    <property type="entry name" value="Glucan endo-1,3-beta-glucosidase 4"/>
    <property type="match status" value="1"/>
</dbReference>
<organism evidence="9">
    <name type="scientific">Zea mays</name>
    <name type="common">Maize</name>
    <dbReference type="NCBI Taxonomy" id="4577"/>
    <lineage>
        <taxon>Eukaryota</taxon>
        <taxon>Viridiplantae</taxon>
        <taxon>Streptophyta</taxon>
        <taxon>Embryophyta</taxon>
        <taxon>Tracheophyta</taxon>
        <taxon>Spermatophyta</taxon>
        <taxon>Magnoliopsida</taxon>
        <taxon>Liliopsida</taxon>
        <taxon>Poales</taxon>
        <taxon>Poaceae</taxon>
        <taxon>PACMAD clade</taxon>
        <taxon>Panicoideae</taxon>
        <taxon>Andropogonodae</taxon>
        <taxon>Andropogoneae</taxon>
        <taxon>Tripsacinae</taxon>
        <taxon>Zea</taxon>
    </lineage>
</organism>
<feature type="compositionally biased region" description="Gly residues" evidence="8">
    <location>
        <begin position="305"/>
        <end position="320"/>
    </location>
</feature>
<dbReference type="SMR" id="A0A1D6JE16"/>
<evidence type="ECO:0000256" key="3">
    <source>
        <dbReference type="ARBA" id="ARBA00022622"/>
    </source>
</evidence>
<dbReference type="ExpressionAtlas" id="A0A1D6JE16">
    <property type="expression patterns" value="baseline"/>
</dbReference>
<dbReference type="eggNOG" id="ENOG502QRQW">
    <property type="taxonomic scope" value="Eukaryota"/>
</dbReference>
<evidence type="ECO:0000256" key="5">
    <source>
        <dbReference type="ARBA" id="ARBA00023136"/>
    </source>
</evidence>
<dbReference type="EMBL" id="CM000786">
    <property type="protein sequence ID" value="AQK46053.1"/>
    <property type="molecule type" value="Genomic_DNA"/>
</dbReference>
<evidence type="ECO:0000256" key="4">
    <source>
        <dbReference type="ARBA" id="ARBA00022729"/>
    </source>
</evidence>
<dbReference type="SMART" id="SM00768">
    <property type="entry name" value="X8"/>
    <property type="match status" value="1"/>
</dbReference>
<feature type="region of interest" description="Disordered" evidence="8">
    <location>
        <begin position="121"/>
        <end position="336"/>
    </location>
</feature>
<feature type="compositionally biased region" description="Pro residues" evidence="8">
    <location>
        <begin position="288"/>
        <end position="304"/>
    </location>
</feature>
<dbReference type="GO" id="GO:0009506">
    <property type="term" value="C:plasmodesma"/>
    <property type="evidence" value="ECO:0007669"/>
    <property type="project" value="UniProtKB-ARBA"/>
</dbReference>
<dbReference type="PANTHER" id="PTHR31044:SF28">
    <property type="entry name" value="CARBOHYDRATE-BINDING X8 DOMAIN SUPERFAMILY PROTEIN"/>
    <property type="match status" value="1"/>
</dbReference>
<dbReference type="InterPro" id="IPR012946">
    <property type="entry name" value="X8"/>
</dbReference>
<feature type="region of interest" description="Disordered" evidence="8">
    <location>
        <begin position="527"/>
        <end position="548"/>
    </location>
</feature>
<keyword evidence="5" id="KW-0472">Membrane</keyword>
<evidence type="ECO:0000256" key="6">
    <source>
        <dbReference type="ARBA" id="ARBA00023157"/>
    </source>
</evidence>
<feature type="compositionally biased region" description="Gly residues" evidence="8">
    <location>
        <begin position="185"/>
        <end position="263"/>
    </location>
</feature>
<keyword evidence="7" id="KW-0325">Glycoprotein</keyword>
<dbReference type="InParanoid" id="A0A1D6JE16"/>
<protein>
    <submittedName>
        <fullName evidence="9">Carbohydrate-binding X8 domain superfamily protein</fullName>
    </submittedName>
</protein>